<dbReference type="PROSITE" id="PS50181">
    <property type="entry name" value="FBOX"/>
    <property type="match status" value="1"/>
</dbReference>
<dbReference type="InterPro" id="IPR032675">
    <property type="entry name" value="LRR_dom_sf"/>
</dbReference>
<keyword evidence="4" id="KW-1185">Reference proteome</keyword>
<dbReference type="SUPFAM" id="SSF52058">
    <property type="entry name" value="L domain-like"/>
    <property type="match status" value="1"/>
</dbReference>
<dbReference type="Gene3D" id="1.20.1280.50">
    <property type="match status" value="1"/>
</dbReference>
<reference evidence="3 4" key="1">
    <citation type="journal article" date="2019" name="Nat. Ecol. Evol.">
        <title>Megaphylogeny resolves global patterns of mushroom evolution.</title>
        <authorList>
            <person name="Varga T."/>
            <person name="Krizsan K."/>
            <person name="Foldi C."/>
            <person name="Dima B."/>
            <person name="Sanchez-Garcia M."/>
            <person name="Sanchez-Ramirez S."/>
            <person name="Szollosi G.J."/>
            <person name="Szarkandi J.G."/>
            <person name="Papp V."/>
            <person name="Albert L."/>
            <person name="Andreopoulos W."/>
            <person name="Angelini C."/>
            <person name="Antonin V."/>
            <person name="Barry K.W."/>
            <person name="Bougher N.L."/>
            <person name="Buchanan P."/>
            <person name="Buyck B."/>
            <person name="Bense V."/>
            <person name="Catcheside P."/>
            <person name="Chovatia M."/>
            <person name="Cooper J."/>
            <person name="Damon W."/>
            <person name="Desjardin D."/>
            <person name="Finy P."/>
            <person name="Geml J."/>
            <person name="Haridas S."/>
            <person name="Hughes K."/>
            <person name="Justo A."/>
            <person name="Karasinski D."/>
            <person name="Kautmanova I."/>
            <person name="Kiss B."/>
            <person name="Kocsube S."/>
            <person name="Kotiranta H."/>
            <person name="LaButti K.M."/>
            <person name="Lechner B.E."/>
            <person name="Liimatainen K."/>
            <person name="Lipzen A."/>
            <person name="Lukacs Z."/>
            <person name="Mihaltcheva S."/>
            <person name="Morgado L.N."/>
            <person name="Niskanen T."/>
            <person name="Noordeloos M.E."/>
            <person name="Ohm R.A."/>
            <person name="Ortiz-Santana B."/>
            <person name="Ovrebo C."/>
            <person name="Racz N."/>
            <person name="Riley R."/>
            <person name="Savchenko A."/>
            <person name="Shiryaev A."/>
            <person name="Soop K."/>
            <person name="Spirin V."/>
            <person name="Szebenyi C."/>
            <person name="Tomsovsky M."/>
            <person name="Tulloss R.E."/>
            <person name="Uehling J."/>
            <person name="Grigoriev I.V."/>
            <person name="Vagvolgyi C."/>
            <person name="Papp T."/>
            <person name="Martin F.M."/>
            <person name="Miettinen O."/>
            <person name="Hibbett D.S."/>
            <person name="Nagy L.G."/>
        </authorList>
    </citation>
    <scope>NUCLEOTIDE SEQUENCE [LARGE SCALE GENOMIC DNA]</scope>
    <source>
        <strain evidence="3 4">CBS 166.37</strain>
    </source>
</reference>
<dbReference type="OrthoDB" id="3253362at2759"/>
<dbReference type="EMBL" id="ML213597">
    <property type="protein sequence ID" value="TFK40322.1"/>
    <property type="molecule type" value="Genomic_DNA"/>
</dbReference>
<proteinExistence type="predicted"/>
<dbReference type="AlphaFoldDB" id="A0A5C3M4V1"/>
<feature type="region of interest" description="Disordered" evidence="1">
    <location>
        <begin position="1"/>
        <end position="26"/>
    </location>
</feature>
<dbReference type="InterPro" id="IPR001810">
    <property type="entry name" value="F-box_dom"/>
</dbReference>
<evidence type="ECO:0000313" key="3">
    <source>
        <dbReference type="EMBL" id="TFK40322.1"/>
    </source>
</evidence>
<evidence type="ECO:0000256" key="1">
    <source>
        <dbReference type="SAM" id="MobiDB-lite"/>
    </source>
</evidence>
<dbReference type="STRING" id="68775.A0A5C3M4V1"/>
<dbReference type="Proteomes" id="UP000308652">
    <property type="component" value="Unassembled WGS sequence"/>
</dbReference>
<feature type="domain" description="F-box" evidence="2">
    <location>
        <begin position="60"/>
        <end position="117"/>
    </location>
</feature>
<protein>
    <recommendedName>
        <fullName evidence="2">F-box domain-containing protein</fullName>
    </recommendedName>
</protein>
<name>A0A5C3M4V1_9AGAR</name>
<dbReference type="Gene3D" id="3.80.10.10">
    <property type="entry name" value="Ribonuclease Inhibitor"/>
    <property type="match status" value="1"/>
</dbReference>
<gene>
    <name evidence="3" type="ORF">BDQ12DRAFT_680744</name>
</gene>
<accession>A0A5C3M4V1</accession>
<sequence>MEWVPSPRPIKYSTPSPPTTPARQFSPHITPITPSPFDPAELHLAMQELTPLPKSAIASSAPIARLPYELLVEIFIHCLPKHPFIIPSRVQAPLVLTQICREWRTIALSTPTLWSSLHINYHDRSKDIPSTILWLSRSGDRPLSISLSIDFNEQRHQGILDVLSAHSHRWQHVRFDFRHLLCPRKYHLTRAAHRTPQLRTFEFHAQDISNTNITPITKLLNAAPGLREVSWVDDLADTDTMLELPLSRLTRLSLAMDRGTLDYLELLDQCSNLEHIRITRPCVDALPPRPPLLLSKLTSLNISHDLTGILDHLVLPALKHVRIHAEHERQHRSYYGATPATAEAWSPAPFLSLVERSACAVESLCVNAPMGEQDLVECVRSTADSLTRLSVMGVEVSDVFVGLLTYPEQDSLSFGLCTSLEELTLDTRITCASGVLTRMVESRLSIPSGEFREDTRKQLQKLRVLDGHKDMRRLRELGAEKMLNVDVIPRKEVKMRPKMLYRRKVCPSR</sequence>
<organism evidence="3 4">
    <name type="scientific">Crucibulum laeve</name>
    <dbReference type="NCBI Taxonomy" id="68775"/>
    <lineage>
        <taxon>Eukaryota</taxon>
        <taxon>Fungi</taxon>
        <taxon>Dikarya</taxon>
        <taxon>Basidiomycota</taxon>
        <taxon>Agaricomycotina</taxon>
        <taxon>Agaricomycetes</taxon>
        <taxon>Agaricomycetidae</taxon>
        <taxon>Agaricales</taxon>
        <taxon>Agaricineae</taxon>
        <taxon>Nidulariaceae</taxon>
        <taxon>Crucibulum</taxon>
    </lineage>
</organism>
<evidence type="ECO:0000313" key="4">
    <source>
        <dbReference type="Proteomes" id="UP000308652"/>
    </source>
</evidence>
<evidence type="ECO:0000259" key="2">
    <source>
        <dbReference type="PROSITE" id="PS50181"/>
    </source>
</evidence>